<keyword evidence="3" id="KW-1185">Reference proteome</keyword>
<feature type="compositionally biased region" description="Polar residues" evidence="1">
    <location>
        <begin position="279"/>
        <end position="289"/>
    </location>
</feature>
<sequence length="289" mass="31950">MSGYITYACGCQTSGDILRRHNAHTGICSACRRERRRKARKKGYRSEVSRLGPRDDGDGNRGRSYADSEHAHANRTQNPVPDTRTCPELESYLRHRERTRGAILDPRTEPASSSSHERPQSGSQMPLSASASDSEGRRHRSRSRSAPANTGDGDCADRRDREGTWWRPRFIRDLDPPGDIYTGALGGSSVAGSFDTFNIAPSHEMMYQARSVEPHKHRPECPKYRPDDDQWGSGGSCASHGRRDNDDDDSSDYPGSSEHGAGRRPGFPASSEDDPEEPASQQSQALPPE</sequence>
<comment type="caution">
    <text evidence="2">The sequence shown here is derived from an EMBL/GenBank/DDBJ whole genome shotgun (WGS) entry which is preliminary data.</text>
</comment>
<proteinExistence type="predicted"/>
<evidence type="ECO:0000256" key="1">
    <source>
        <dbReference type="SAM" id="MobiDB-lite"/>
    </source>
</evidence>
<evidence type="ECO:0000313" key="3">
    <source>
        <dbReference type="Proteomes" id="UP000319663"/>
    </source>
</evidence>
<feature type="compositionally biased region" description="Basic residues" evidence="1">
    <location>
        <begin position="34"/>
        <end position="43"/>
    </location>
</feature>
<dbReference type="EMBL" id="VIFY01000049">
    <property type="protein sequence ID" value="TQB73154.1"/>
    <property type="molecule type" value="Genomic_DNA"/>
</dbReference>
<reference evidence="2 3" key="1">
    <citation type="submission" date="2019-06" db="EMBL/GenBank/DDBJ databases">
        <title>Wine fermentation using esterase from Monascus purpureus.</title>
        <authorList>
            <person name="Geng C."/>
            <person name="Zhang Y."/>
        </authorList>
    </citation>
    <scope>NUCLEOTIDE SEQUENCE [LARGE SCALE GENOMIC DNA]</scope>
    <source>
        <strain evidence="2">HQ1</strain>
    </source>
</reference>
<protein>
    <recommendedName>
        <fullName evidence="4">Stc1 domain-containing protein</fullName>
    </recommendedName>
</protein>
<gene>
    <name evidence="2" type="ORF">MPDQ_006071</name>
</gene>
<accession>A0A507QZ13</accession>
<feature type="compositionally biased region" description="Basic and acidic residues" evidence="1">
    <location>
        <begin position="219"/>
        <end position="228"/>
    </location>
</feature>
<dbReference type="AlphaFoldDB" id="A0A507QZ13"/>
<evidence type="ECO:0000313" key="2">
    <source>
        <dbReference type="EMBL" id="TQB73154.1"/>
    </source>
</evidence>
<feature type="compositionally biased region" description="Polar residues" evidence="1">
    <location>
        <begin position="110"/>
        <end position="131"/>
    </location>
</feature>
<feature type="region of interest" description="Disordered" evidence="1">
    <location>
        <begin position="209"/>
        <end position="289"/>
    </location>
</feature>
<dbReference type="Proteomes" id="UP000319663">
    <property type="component" value="Unassembled WGS sequence"/>
</dbReference>
<organism evidence="2 3">
    <name type="scientific">Monascus purpureus</name>
    <name type="common">Red mold</name>
    <name type="synonym">Monascus anka</name>
    <dbReference type="NCBI Taxonomy" id="5098"/>
    <lineage>
        <taxon>Eukaryota</taxon>
        <taxon>Fungi</taxon>
        <taxon>Dikarya</taxon>
        <taxon>Ascomycota</taxon>
        <taxon>Pezizomycotina</taxon>
        <taxon>Eurotiomycetes</taxon>
        <taxon>Eurotiomycetidae</taxon>
        <taxon>Eurotiales</taxon>
        <taxon>Aspergillaceae</taxon>
        <taxon>Monascus</taxon>
    </lineage>
</organism>
<feature type="region of interest" description="Disordered" evidence="1">
    <location>
        <begin position="34"/>
        <end position="160"/>
    </location>
</feature>
<name>A0A507QZ13_MONPU</name>
<feature type="compositionally biased region" description="Basic and acidic residues" evidence="1">
    <location>
        <begin position="44"/>
        <end position="72"/>
    </location>
</feature>
<evidence type="ECO:0008006" key="4">
    <source>
        <dbReference type="Google" id="ProtNLM"/>
    </source>
</evidence>
<feature type="compositionally biased region" description="Basic and acidic residues" evidence="1">
    <location>
        <begin position="85"/>
        <end position="94"/>
    </location>
</feature>